<evidence type="ECO:0000313" key="3">
    <source>
        <dbReference type="Proteomes" id="UP000779233"/>
    </source>
</evidence>
<gene>
    <name evidence="2" type="ORF">PVW1_110046200</name>
</gene>
<dbReference type="VEuPathDB" id="PlasmoDB:PVPAM_110045000"/>
<feature type="compositionally biased region" description="Basic and acidic residues" evidence="1">
    <location>
        <begin position="173"/>
        <end position="188"/>
    </location>
</feature>
<reference evidence="2" key="1">
    <citation type="submission" date="2021-09" db="EMBL/GenBank/DDBJ databases">
        <authorList>
            <consortium name="Pathogen Informatics"/>
        </authorList>
    </citation>
    <scope>NUCLEOTIDE SEQUENCE</scope>
    <source>
        <strain evidence="2">PvW1</strain>
    </source>
</reference>
<feature type="compositionally biased region" description="Acidic residues" evidence="1">
    <location>
        <begin position="68"/>
        <end position="87"/>
    </location>
</feature>
<proteinExistence type="predicted"/>
<feature type="compositionally biased region" description="Basic and acidic residues" evidence="1">
    <location>
        <begin position="88"/>
        <end position="153"/>
    </location>
</feature>
<name>A0A8S4HDA9_PLAVI</name>
<dbReference type="AlphaFoldDB" id="A0A8S4HDA9"/>
<evidence type="ECO:0000256" key="1">
    <source>
        <dbReference type="SAM" id="MobiDB-lite"/>
    </source>
</evidence>
<dbReference type="Proteomes" id="UP000779233">
    <property type="component" value="Unassembled WGS sequence"/>
</dbReference>
<feature type="region of interest" description="Disordered" evidence="1">
    <location>
        <begin position="1"/>
        <end position="339"/>
    </location>
</feature>
<evidence type="ECO:0000313" key="2">
    <source>
        <dbReference type="EMBL" id="CAG9478111.1"/>
    </source>
</evidence>
<accession>A0A8S4HDA9</accession>
<organism evidence="2 3">
    <name type="scientific">Plasmodium vivax</name>
    <name type="common">malaria parasite P. vivax</name>
    <dbReference type="NCBI Taxonomy" id="5855"/>
    <lineage>
        <taxon>Eukaryota</taxon>
        <taxon>Sar</taxon>
        <taxon>Alveolata</taxon>
        <taxon>Apicomplexa</taxon>
        <taxon>Aconoidasida</taxon>
        <taxon>Haemosporida</taxon>
        <taxon>Plasmodiidae</taxon>
        <taxon>Plasmodium</taxon>
        <taxon>Plasmodium (Plasmodium)</taxon>
    </lineage>
</organism>
<feature type="compositionally biased region" description="Low complexity" evidence="1">
    <location>
        <begin position="311"/>
        <end position="325"/>
    </location>
</feature>
<sequence>MDDFSDLNRSADDNEEFSTESDLNEKENDAEKDALNEVEREALSDVEKEAMSDVEKDVMSDVERDVLNDVEEDAISDVEEDEMSDVDDALKDAQKEAASDVEDALKDMQKEAASDVEDALKDMQKEAASDVEDALRDAQKEAESDAERELLHDVEEEDLHDAEEDDLKDAEEDGLHDGEEDGLHDAKEGGLGNAQGDDLDDVKSANEGDVEQVAANGGIFQGGDIFHSGGVFQSGDIFQRGSTFQRGDHQQGDYEGDADPHDEDQPGEGPDGESHLLQDPQKSGLKEDTHKKEDDYSHTLNEPPSNKEQFGTNTNETNNPPSNGEGKNGHIDNDSLNPMDPIQLGKKRYEHFIIHPSNQNDMSLFEGINKKLTFPSLSPTDFPIPGKEEESSTMYHFAPEKLGYKHNNGLNPSEGYLLIYPHVSRNSVPPKIRKKKLRCC</sequence>
<feature type="compositionally biased region" description="Basic and acidic residues" evidence="1">
    <location>
        <begin position="23"/>
        <end position="67"/>
    </location>
</feature>
<comment type="caution">
    <text evidence="2">The sequence shown here is derived from an EMBL/GenBank/DDBJ whole genome shotgun (WGS) entry which is preliminary data.</text>
</comment>
<dbReference type="EMBL" id="CAJZCX010000008">
    <property type="protein sequence ID" value="CAG9478111.1"/>
    <property type="molecule type" value="Genomic_DNA"/>
</dbReference>
<feature type="compositionally biased region" description="Basic and acidic residues" evidence="1">
    <location>
        <begin position="284"/>
        <end position="297"/>
    </location>
</feature>
<feature type="compositionally biased region" description="Polar residues" evidence="1">
    <location>
        <begin position="298"/>
        <end position="310"/>
    </location>
</feature>
<feature type="compositionally biased region" description="Acidic residues" evidence="1">
    <location>
        <begin position="254"/>
        <end position="266"/>
    </location>
</feature>
<protein>
    <submittedName>
        <fullName evidence="2">(malaria parasite P. vivax) hypothetical protein</fullName>
    </submittedName>
</protein>
<feature type="compositionally biased region" description="Acidic residues" evidence="1">
    <location>
        <begin position="154"/>
        <end position="172"/>
    </location>
</feature>